<reference evidence="3" key="1">
    <citation type="journal article" date="2011" name="Genome Biol.">
        <title>Comparative and functional genomics provide insights into the pathogenicity of dermatophytic fungi.</title>
        <authorList>
            <person name="Burmester A."/>
            <person name="Shelest E."/>
            <person name="Gloeckner G."/>
            <person name="Heddergott C."/>
            <person name="Schindler S."/>
            <person name="Staib P."/>
            <person name="Heidel A."/>
            <person name="Felder M."/>
            <person name="Petzold A."/>
            <person name="Szafranski K."/>
            <person name="Feuermann M."/>
            <person name="Pedruzzi I."/>
            <person name="Priebe S."/>
            <person name="Groth M."/>
            <person name="Winkler R."/>
            <person name="Li W."/>
            <person name="Kniemeyer O."/>
            <person name="Schroeckh V."/>
            <person name="Hertweck C."/>
            <person name="Hube B."/>
            <person name="White T.C."/>
            <person name="Platzer M."/>
            <person name="Guthke R."/>
            <person name="Heitman J."/>
            <person name="Woestemeyer J."/>
            <person name="Zipfel P.F."/>
            <person name="Monod M."/>
            <person name="Brakhage A.A."/>
        </authorList>
    </citation>
    <scope>NUCLEOTIDE SEQUENCE [LARGE SCALE GENOMIC DNA]</scope>
    <source>
        <strain evidence="3">ATCC MYA-4681 / CBS 112371</strain>
    </source>
</reference>
<feature type="region of interest" description="Disordered" evidence="1">
    <location>
        <begin position="1"/>
        <end position="44"/>
    </location>
</feature>
<dbReference type="EMBL" id="ABSU01000019">
    <property type="protein sequence ID" value="EFE31751.1"/>
    <property type="molecule type" value="Genomic_DNA"/>
</dbReference>
<feature type="compositionally biased region" description="Acidic residues" evidence="1">
    <location>
        <begin position="14"/>
        <end position="37"/>
    </location>
</feature>
<dbReference type="AlphaFoldDB" id="D4AYT1"/>
<protein>
    <submittedName>
        <fullName evidence="2">Uncharacterized protein</fullName>
    </submittedName>
</protein>
<dbReference type="Proteomes" id="UP000008866">
    <property type="component" value="Unassembled WGS sequence"/>
</dbReference>
<gene>
    <name evidence="2" type="ORF">ARB_01350</name>
</gene>
<evidence type="ECO:0000256" key="1">
    <source>
        <dbReference type="SAM" id="MobiDB-lite"/>
    </source>
</evidence>
<evidence type="ECO:0000313" key="2">
    <source>
        <dbReference type="EMBL" id="EFE31751.1"/>
    </source>
</evidence>
<sequence length="107" mass="12250">MREVEDAKAVGEQEEKEQEEEEEAAEEEEEEEEEEGEGVGSLVSGTQRWRVWNSGCDSLDVLLYQPPEFRGHPSLLSPSFTARFLHDEAVTRIESNNHDFWLPLSSL</sequence>
<dbReference type="RefSeq" id="XP_003012391.1">
    <property type="nucleotide sequence ID" value="XM_003012345.1"/>
</dbReference>
<accession>D4AYT1</accession>
<evidence type="ECO:0000313" key="3">
    <source>
        <dbReference type="Proteomes" id="UP000008866"/>
    </source>
</evidence>
<dbReference type="GeneID" id="9520040"/>
<proteinExistence type="predicted"/>
<dbReference type="HOGENOM" id="CLU_2209388_0_0_1"/>
<keyword evidence="3" id="KW-1185">Reference proteome</keyword>
<name>D4AYT1_ARTBC</name>
<dbReference type="KEGG" id="abe:ARB_01350"/>
<feature type="compositionally biased region" description="Basic and acidic residues" evidence="1">
    <location>
        <begin position="1"/>
        <end position="13"/>
    </location>
</feature>
<organism evidence="2 3">
    <name type="scientific">Arthroderma benhamiae (strain ATCC MYA-4681 / CBS 112371)</name>
    <name type="common">Trichophyton mentagrophytes</name>
    <dbReference type="NCBI Taxonomy" id="663331"/>
    <lineage>
        <taxon>Eukaryota</taxon>
        <taxon>Fungi</taxon>
        <taxon>Dikarya</taxon>
        <taxon>Ascomycota</taxon>
        <taxon>Pezizomycotina</taxon>
        <taxon>Eurotiomycetes</taxon>
        <taxon>Eurotiomycetidae</taxon>
        <taxon>Onygenales</taxon>
        <taxon>Arthrodermataceae</taxon>
        <taxon>Trichophyton</taxon>
    </lineage>
</organism>
<comment type="caution">
    <text evidence="2">The sequence shown here is derived from an EMBL/GenBank/DDBJ whole genome shotgun (WGS) entry which is preliminary data.</text>
</comment>